<reference evidence="1" key="1">
    <citation type="journal article" date="2014" name="Front. Microbiol.">
        <title>High frequency of phylogenetically diverse reductive dehalogenase-homologous genes in deep subseafloor sedimentary metagenomes.</title>
        <authorList>
            <person name="Kawai M."/>
            <person name="Futagami T."/>
            <person name="Toyoda A."/>
            <person name="Takaki Y."/>
            <person name="Nishi S."/>
            <person name="Hori S."/>
            <person name="Arai W."/>
            <person name="Tsubouchi T."/>
            <person name="Morono Y."/>
            <person name="Uchiyama I."/>
            <person name="Ito T."/>
            <person name="Fujiyama A."/>
            <person name="Inagaki F."/>
            <person name="Takami H."/>
        </authorList>
    </citation>
    <scope>NUCLEOTIDE SEQUENCE</scope>
    <source>
        <strain evidence="1">Expedition CK06-06</strain>
    </source>
</reference>
<proteinExistence type="predicted"/>
<evidence type="ECO:0000313" key="1">
    <source>
        <dbReference type="EMBL" id="GAI03550.1"/>
    </source>
</evidence>
<dbReference type="SUPFAM" id="SSF48452">
    <property type="entry name" value="TPR-like"/>
    <property type="match status" value="1"/>
</dbReference>
<feature type="non-terminal residue" evidence="1">
    <location>
        <position position="1"/>
    </location>
</feature>
<comment type="caution">
    <text evidence="1">The sequence shown here is derived from an EMBL/GenBank/DDBJ whole genome shotgun (WGS) entry which is preliminary data.</text>
</comment>
<dbReference type="InterPro" id="IPR011990">
    <property type="entry name" value="TPR-like_helical_dom_sf"/>
</dbReference>
<gene>
    <name evidence="1" type="ORF">S06H3_14490</name>
</gene>
<dbReference type="InterPro" id="IPR019734">
    <property type="entry name" value="TPR_rpt"/>
</dbReference>
<sequence>EANTLGNLGVLYQKLGKIKEAIEHYQKATEIHKRINNLKGEADNLGNIGILFNKLK</sequence>
<dbReference type="Gene3D" id="1.25.40.10">
    <property type="entry name" value="Tetratricopeptide repeat domain"/>
    <property type="match status" value="1"/>
</dbReference>
<dbReference type="SMART" id="SM00028">
    <property type="entry name" value="TPR"/>
    <property type="match status" value="1"/>
</dbReference>
<dbReference type="PROSITE" id="PS50293">
    <property type="entry name" value="TPR_REGION"/>
    <property type="match status" value="1"/>
</dbReference>
<accession>X1LMD0</accession>
<dbReference type="PROSITE" id="PS50005">
    <property type="entry name" value="TPR"/>
    <property type="match status" value="1"/>
</dbReference>
<organism evidence="1">
    <name type="scientific">marine sediment metagenome</name>
    <dbReference type="NCBI Taxonomy" id="412755"/>
    <lineage>
        <taxon>unclassified sequences</taxon>
        <taxon>metagenomes</taxon>
        <taxon>ecological metagenomes</taxon>
    </lineage>
</organism>
<dbReference type="AlphaFoldDB" id="X1LMD0"/>
<protein>
    <submittedName>
        <fullName evidence="1">Uncharacterized protein</fullName>
    </submittedName>
</protein>
<dbReference type="Pfam" id="PF00515">
    <property type="entry name" value="TPR_1"/>
    <property type="match status" value="1"/>
</dbReference>
<dbReference type="EMBL" id="BARV01007088">
    <property type="protein sequence ID" value="GAI03550.1"/>
    <property type="molecule type" value="Genomic_DNA"/>
</dbReference>
<name>X1LMD0_9ZZZZ</name>